<protein>
    <recommendedName>
        <fullName evidence="1">Rhamnogalacturonase A/B/Epimerase-like pectate lyase domain-containing protein</fullName>
    </recommendedName>
</protein>
<evidence type="ECO:0000259" key="1">
    <source>
        <dbReference type="Pfam" id="PF12708"/>
    </source>
</evidence>
<dbReference type="Gene3D" id="2.160.20.10">
    <property type="entry name" value="Single-stranded right-handed beta-helix, Pectin lyase-like"/>
    <property type="match status" value="1"/>
</dbReference>
<sequence>MKKTFNYSNSIKLFGKISLIFISTQLLMGCEKSSLSESSTEAISDQIRSTNAAAGATIGDPGFVYDASKEDPFWAAKMKIWATAGAPSGIPILANLVKGATVTAKTSTAINAAISSCPAGKYVYLPNGTYDITEQVKLKSNVYLVGESRDSAVCKINAAFKTGVAFALWNITKSGIYNLTILGGWGTPPQNWNPGNGGVSPRPDVTSWSVGLKNGTTNCFLDNVKIKDSGTHPLVCNADHNTFRKLYIDGVQNKGGGGEGYFFFMGGYNLITDCFVTHLRHFSLQGSGSEYNVVYKNSIEQEISFHSGDNGNNLIEQNNITLPSDMTDIYYGIMGPWSIQHTLSNNPNFIYKNNVLEQNHSNHTPWSLSTKIYNGPYVVKPLTEAGIYNNFREMVGKTPIHGTLYAVK</sequence>
<dbReference type="InterPro" id="IPR024535">
    <property type="entry name" value="RHGA/B-epi-like_pectate_lyase"/>
</dbReference>
<dbReference type="InterPro" id="IPR011050">
    <property type="entry name" value="Pectin_lyase_fold/virulence"/>
</dbReference>
<evidence type="ECO:0000313" key="3">
    <source>
        <dbReference type="Proteomes" id="UP000660024"/>
    </source>
</evidence>
<dbReference type="EMBL" id="JAEHFY010000031">
    <property type="protein sequence ID" value="MBK0384425.1"/>
    <property type="molecule type" value="Genomic_DNA"/>
</dbReference>
<organism evidence="2 3">
    <name type="scientific">Pedobacter segetis</name>
    <dbReference type="NCBI Taxonomy" id="2793069"/>
    <lineage>
        <taxon>Bacteria</taxon>
        <taxon>Pseudomonadati</taxon>
        <taxon>Bacteroidota</taxon>
        <taxon>Sphingobacteriia</taxon>
        <taxon>Sphingobacteriales</taxon>
        <taxon>Sphingobacteriaceae</taxon>
        <taxon>Pedobacter</taxon>
    </lineage>
</organism>
<dbReference type="PROSITE" id="PS51257">
    <property type="entry name" value="PROKAR_LIPOPROTEIN"/>
    <property type="match status" value="1"/>
</dbReference>
<dbReference type="Proteomes" id="UP000660024">
    <property type="component" value="Unassembled WGS sequence"/>
</dbReference>
<proteinExistence type="predicted"/>
<keyword evidence="3" id="KW-1185">Reference proteome</keyword>
<evidence type="ECO:0000313" key="2">
    <source>
        <dbReference type="EMBL" id="MBK0384425.1"/>
    </source>
</evidence>
<dbReference type="SUPFAM" id="SSF51126">
    <property type="entry name" value="Pectin lyase-like"/>
    <property type="match status" value="1"/>
</dbReference>
<dbReference type="RefSeq" id="WP_200588058.1">
    <property type="nucleotide sequence ID" value="NZ_JAEHFY010000031.1"/>
</dbReference>
<comment type="caution">
    <text evidence="2">The sequence shown here is derived from an EMBL/GenBank/DDBJ whole genome shotgun (WGS) entry which is preliminary data.</text>
</comment>
<accession>A0ABS1BNF7</accession>
<feature type="domain" description="Rhamnogalacturonase A/B/Epimerase-like pectate lyase" evidence="1">
    <location>
        <begin position="106"/>
        <end position="228"/>
    </location>
</feature>
<gene>
    <name evidence="2" type="ORF">I5M32_15780</name>
</gene>
<name>A0ABS1BNF7_9SPHI</name>
<reference evidence="2 3" key="1">
    <citation type="submission" date="2020-12" db="EMBL/GenBank/DDBJ databases">
        <title>Bacterial novel species Pedobacter sp. SD-b isolated from soil.</title>
        <authorList>
            <person name="Jung H.-Y."/>
        </authorList>
    </citation>
    <scope>NUCLEOTIDE SEQUENCE [LARGE SCALE GENOMIC DNA]</scope>
    <source>
        <strain evidence="2 3">SD-b</strain>
    </source>
</reference>
<dbReference type="Pfam" id="PF12708">
    <property type="entry name" value="Pect-lyase_RHGA_epim"/>
    <property type="match status" value="1"/>
</dbReference>
<dbReference type="InterPro" id="IPR012334">
    <property type="entry name" value="Pectin_lyas_fold"/>
</dbReference>